<dbReference type="Pfam" id="PF05368">
    <property type="entry name" value="NmrA"/>
    <property type="match status" value="1"/>
</dbReference>
<evidence type="ECO:0000313" key="5">
    <source>
        <dbReference type="Proteomes" id="UP000192596"/>
    </source>
</evidence>
<dbReference type="InterPro" id="IPR036291">
    <property type="entry name" value="NAD(P)-bd_dom_sf"/>
</dbReference>
<dbReference type="InParanoid" id="A0A1V8TG14"/>
<dbReference type="GO" id="GO:0016491">
    <property type="term" value="F:oxidoreductase activity"/>
    <property type="evidence" value="ECO:0007669"/>
    <property type="project" value="UniProtKB-KW"/>
</dbReference>
<dbReference type="Proteomes" id="UP000192596">
    <property type="component" value="Unassembled WGS sequence"/>
</dbReference>
<dbReference type="EMBL" id="NAJO01000009">
    <property type="protein sequence ID" value="OQO10329.1"/>
    <property type="molecule type" value="Genomic_DNA"/>
</dbReference>
<keyword evidence="2" id="KW-0560">Oxidoreductase</keyword>
<dbReference type="PANTHER" id="PTHR47706">
    <property type="entry name" value="NMRA-LIKE FAMILY PROTEIN"/>
    <property type="match status" value="1"/>
</dbReference>
<organism evidence="4 5">
    <name type="scientific">Cryoendolithus antarcticus</name>
    <dbReference type="NCBI Taxonomy" id="1507870"/>
    <lineage>
        <taxon>Eukaryota</taxon>
        <taxon>Fungi</taxon>
        <taxon>Dikarya</taxon>
        <taxon>Ascomycota</taxon>
        <taxon>Pezizomycotina</taxon>
        <taxon>Dothideomycetes</taxon>
        <taxon>Dothideomycetidae</taxon>
        <taxon>Cladosporiales</taxon>
        <taxon>Cladosporiaceae</taxon>
        <taxon>Cryoendolithus</taxon>
    </lineage>
</organism>
<evidence type="ECO:0000256" key="1">
    <source>
        <dbReference type="ARBA" id="ARBA00022857"/>
    </source>
</evidence>
<dbReference type="PANTHER" id="PTHR47706:SF9">
    <property type="entry name" value="NMRA-LIKE DOMAIN-CONTAINING PROTEIN-RELATED"/>
    <property type="match status" value="1"/>
</dbReference>
<keyword evidence="5" id="KW-1185">Reference proteome</keyword>
<dbReference type="AlphaFoldDB" id="A0A1V8TG14"/>
<keyword evidence="1" id="KW-0521">NADP</keyword>
<dbReference type="SUPFAM" id="SSF51735">
    <property type="entry name" value="NAD(P)-binding Rossmann-fold domains"/>
    <property type="match status" value="1"/>
</dbReference>
<dbReference type="InterPro" id="IPR051609">
    <property type="entry name" value="NmrA/Isoflavone_reductase-like"/>
</dbReference>
<evidence type="ECO:0000259" key="3">
    <source>
        <dbReference type="Pfam" id="PF05368"/>
    </source>
</evidence>
<gene>
    <name evidence="4" type="ORF">B0A48_04687</name>
</gene>
<comment type="caution">
    <text evidence="4">The sequence shown here is derived from an EMBL/GenBank/DDBJ whole genome shotgun (WGS) entry which is preliminary data.</text>
</comment>
<dbReference type="InterPro" id="IPR008030">
    <property type="entry name" value="NmrA-like"/>
</dbReference>
<accession>A0A1V8TG14</accession>
<evidence type="ECO:0000256" key="2">
    <source>
        <dbReference type="ARBA" id="ARBA00023002"/>
    </source>
</evidence>
<name>A0A1V8TG14_9PEZI</name>
<reference evidence="5" key="1">
    <citation type="submission" date="2017-03" db="EMBL/GenBank/DDBJ databases">
        <title>Genomes of endolithic fungi from Antarctica.</title>
        <authorList>
            <person name="Coleine C."/>
            <person name="Masonjones S."/>
            <person name="Stajich J.E."/>
        </authorList>
    </citation>
    <scope>NUCLEOTIDE SEQUENCE [LARGE SCALE GENOMIC DNA]</scope>
    <source>
        <strain evidence="5">CCFEE 5527</strain>
    </source>
</reference>
<proteinExistence type="predicted"/>
<sequence length="244" mass="26291">MEAICKVAVVGGSGNLGQPITAALLKAAFQVTIITRAKSTTAHPSEVAVVRTRYDLPNLTRAFTSQDAVVCVVGLTGVAMQNTFIDAAEAAGVRRFIIDDFGWGPGMRNLPELDAIFAERLDCRDYAQAKAAANTTFTWTGIAFGSPIDRVLRWFPAMGFDVPSRKAIIHDDGTEPFTDQFVKIVPIKTCQRELLEAFLGAFEDEWEVQKSSAGTHVGDGREKVAGGDGSGARDITLAHIFDPD</sequence>
<evidence type="ECO:0000313" key="4">
    <source>
        <dbReference type="EMBL" id="OQO10329.1"/>
    </source>
</evidence>
<dbReference type="STRING" id="1507870.A0A1V8TG14"/>
<dbReference type="OrthoDB" id="9984533at2759"/>
<dbReference type="Gene3D" id="3.40.50.720">
    <property type="entry name" value="NAD(P)-binding Rossmann-like Domain"/>
    <property type="match status" value="1"/>
</dbReference>
<protein>
    <recommendedName>
        <fullName evidence="3">NmrA-like domain-containing protein</fullName>
    </recommendedName>
</protein>
<feature type="domain" description="NmrA-like" evidence="3">
    <location>
        <begin position="6"/>
        <end position="143"/>
    </location>
</feature>